<evidence type="ECO:0000259" key="2">
    <source>
        <dbReference type="Pfam" id="PF13751"/>
    </source>
</evidence>
<comment type="caution">
    <text evidence="3">The sequence shown here is derived from an EMBL/GenBank/DDBJ whole genome shotgun (WGS) entry which is preliminary data.</text>
</comment>
<accession>A0A3N9WNV6</accession>
<feature type="domain" description="Transposase DDE" evidence="2">
    <location>
        <begin position="21"/>
        <end position="86"/>
    </location>
</feature>
<gene>
    <name evidence="3" type="ORF">DLJ59_15275</name>
</gene>
<name>A0A3N9WNV6_9ACTN</name>
<keyword evidence="4" id="KW-1185">Reference proteome</keyword>
<evidence type="ECO:0000256" key="1">
    <source>
        <dbReference type="SAM" id="MobiDB-lite"/>
    </source>
</evidence>
<dbReference type="InterPro" id="IPR025668">
    <property type="entry name" value="Tnp_DDE_dom"/>
</dbReference>
<dbReference type="Pfam" id="PF13751">
    <property type="entry name" value="DDE_Tnp_1_6"/>
    <property type="match status" value="1"/>
</dbReference>
<proteinExistence type="predicted"/>
<organism evidence="3 4">
    <name type="scientific">Micromonospora inaquosa</name>
    <dbReference type="NCBI Taxonomy" id="2203716"/>
    <lineage>
        <taxon>Bacteria</taxon>
        <taxon>Bacillati</taxon>
        <taxon>Actinomycetota</taxon>
        <taxon>Actinomycetes</taxon>
        <taxon>Micromonosporales</taxon>
        <taxon>Micromonosporaceae</taxon>
        <taxon>Micromonospora</taxon>
    </lineage>
</organism>
<dbReference type="Proteomes" id="UP000282312">
    <property type="component" value="Unassembled WGS sequence"/>
</dbReference>
<feature type="region of interest" description="Disordered" evidence="1">
    <location>
        <begin position="1"/>
        <end position="23"/>
    </location>
</feature>
<protein>
    <recommendedName>
        <fullName evidence="2">Transposase DDE domain-containing protein</fullName>
    </recommendedName>
</protein>
<evidence type="ECO:0000313" key="3">
    <source>
        <dbReference type="EMBL" id="RQX02504.1"/>
    </source>
</evidence>
<dbReference type="AlphaFoldDB" id="A0A3N9WNV6"/>
<evidence type="ECO:0000313" key="4">
    <source>
        <dbReference type="Proteomes" id="UP000282312"/>
    </source>
</evidence>
<reference evidence="3 4" key="1">
    <citation type="submission" date="2018-05" db="EMBL/GenBank/DDBJ databases">
        <title>Micromonospora from Atacama Desert.</title>
        <authorList>
            <person name="Carro L."/>
            <person name="Goodfellow M."/>
            <person name="Klenk H.-P."/>
        </authorList>
    </citation>
    <scope>NUCLEOTIDE SEQUENCE [LARGE SCALE GENOMIC DNA]</scope>
    <source>
        <strain evidence="3 4">LB39</strain>
    </source>
</reference>
<dbReference type="OrthoDB" id="4227096at2"/>
<dbReference type="EMBL" id="QGSZ01000206">
    <property type="protein sequence ID" value="RQX02504.1"/>
    <property type="molecule type" value="Genomic_DNA"/>
</dbReference>
<sequence>MSITKEYEPTHASTPPRHDVPAGHREMATRLASAEGKKLYARRGALVEPGFDQLFQRFGRRVHRRGIAAVDTEIKLLGAVHNLNKIFHHDARQRTS</sequence>